<dbReference type="InterPro" id="IPR000873">
    <property type="entry name" value="AMP-dep_synth/lig_dom"/>
</dbReference>
<dbReference type="PROSITE" id="PS00455">
    <property type="entry name" value="AMP_BINDING"/>
    <property type="match status" value="1"/>
</dbReference>
<dbReference type="InterPro" id="IPR020845">
    <property type="entry name" value="AMP-binding_CS"/>
</dbReference>
<comment type="caution">
    <text evidence="7">The sequence shown here is derived from an EMBL/GenBank/DDBJ whole genome shotgun (WGS) entry which is preliminary data.</text>
</comment>
<keyword evidence="2" id="KW-0436">Ligase</keyword>
<organism evidence="7 8">
    <name type="scientific">Catenaria anguillulae PL171</name>
    <dbReference type="NCBI Taxonomy" id="765915"/>
    <lineage>
        <taxon>Eukaryota</taxon>
        <taxon>Fungi</taxon>
        <taxon>Fungi incertae sedis</taxon>
        <taxon>Blastocladiomycota</taxon>
        <taxon>Blastocladiomycetes</taxon>
        <taxon>Blastocladiales</taxon>
        <taxon>Catenariaceae</taxon>
        <taxon>Catenaria</taxon>
    </lineage>
</organism>
<dbReference type="GO" id="GO:0005811">
    <property type="term" value="C:lipid droplet"/>
    <property type="evidence" value="ECO:0007669"/>
    <property type="project" value="TreeGrafter"/>
</dbReference>
<dbReference type="GO" id="GO:0005783">
    <property type="term" value="C:endoplasmic reticulum"/>
    <property type="evidence" value="ECO:0007669"/>
    <property type="project" value="TreeGrafter"/>
</dbReference>
<evidence type="ECO:0000313" key="8">
    <source>
        <dbReference type="Proteomes" id="UP000193411"/>
    </source>
</evidence>
<dbReference type="InterPro" id="IPR042099">
    <property type="entry name" value="ANL_N_sf"/>
</dbReference>
<evidence type="ECO:0000313" key="7">
    <source>
        <dbReference type="EMBL" id="ORZ37735.1"/>
    </source>
</evidence>
<dbReference type="SUPFAM" id="SSF56801">
    <property type="entry name" value="Acetyl-CoA synthetase-like"/>
    <property type="match status" value="1"/>
</dbReference>
<evidence type="ECO:0000256" key="4">
    <source>
        <dbReference type="ARBA" id="ARBA00022840"/>
    </source>
</evidence>
<dbReference type="GO" id="GO:0004467">
    <property type="term" value="F:long-chain fatty acid-CoA ligase activity"/>
    <property type="evidence" value="ECO:0007669"/>
    <property type="project" value="UniProtKB-EC"/>
</dbReference>
<dbReference type="AlphaFoldDB" id="A0A1Y2HT36"/>
<dbReference type="STRING" id="765915.A0A1Y2HT36"/>
<keyword evidence="3" id="KW-0547">Nucleotide-binding</keyword>
<dbReference type="OrthoDB" id="1700726at2759"/>
<evidence type="ECO:0000256" key="2">
    <source>
        <dbReference type="ARBA" id="ARBA00022598"/>
    </source>
</evidence>
<keyword evidence="4" id="KW-0067">ATP-binding</keyword>
<keyword evidence="8" id="KW-1185">Reference proteome</keyword>
<sequence>MVATTAIAAKAMLKPGASVDPNLLVMIPSESESETPTVRAKAAEHGLLSRPASKVDGFEINTVADLFPYAKLHHPHTLAMGKRRMHKVHKEMKEVTKIVDGQQVVQKREWTYYEMGPYSWMTTEEVLDAVNRVGAGLVHLGVKGGQDKVTIFAETSREWKIFAHGCWSQNITITTAYATLGAAAVLHSVNEAEVVSLFTNASTVPVILSQVVPGAHTLRHIIYEGDLDDGVAEKVPANIKLLSLAQLEALGTLHPAPRANVQPSDLACIMYTSGSTGTPKGVELTHANMIASVAGLSILVEHLVDETDVYLAYLPLAHILELMIECYAIYKGVPLGYGSPKTLTDASMRNCKGDIKTLRPTVLTGVPAVWDSIKKGVETKIRAMPRAVQAAFNAAQKLKQMQILRGSSYSFVPDSLIFNKVRQETGGRLKIAVSGGAPLSPDTQLFVASVLCDIVVGYGCTESTGLSAARTPEFGFATKNTGAPMPSFELKLVDVPEAGYLAKNNQGEVWLRSPAVMRGYYKQPEMTAEVLTPDGWYRTGDIGQLQPDGTLSIIDRAKNITKLSNGEYIALEKLESVYAACHYLARVCVYADSDRNCAIAIGNPNPPMIKQLAASLGLNTDAMSMHEICEHRDVKAGVVRDLAKIAKSNGFVSAEYLKAVILDDEEWTPQSGLLTAAMKLQRRSIVKKHQQQIDATYASL</sequence>
<evidence type="ECO:0000259" key="6">
    <source>
        <dbReference type="Pfam" id="PF00501"/>
    </source>
</evidence>
<name>A0A1Y2HT36_9FUNG</name>
<reference evidence="7 8" key="1">
    <citation type="submission" date="2016-07" db="EMBL/GenBank/DDBJ databases">
        <title>Pervasive Adenine N6-methylation of Active Genes in Fungi.</title>
        <authorList>
            <consortium name="DOE Joint Genome Institute"/>
            <person name="Mondo S.J."/>
            <person name="Dannebaum R.O."/>
            <person name="Kuo R.C."/>
            <person name="Labutti K."/>
            <person name="Haridas S."/>
            <person name="Kuo A."/>
            <person name="Salamov A."/>
            <person name="Ahrendt S.R."/>
            <person name="Lipzen A."/>
            <person name="Sullivan W."/>
            <person name="Andreopoulos W.B."/>
            <person name="Clum A."/>
            <person name="Lindquist E."/>
            <person name="Daum C."/>
            <person name="Ramamoorthy G.K."/>
            <person name="Gryganskyi A."/>
            <person name="Culley D."/>
            <person name="Magnuson J.K."/>
            <person name="James T.Y."/>
            <person name="O'Malley M.A."/>
            <person name="Stajich J.E."/>
            <person name="Spatafora J.W."/>
            <person name="Visel A."/>
            <person name="Grigoriev I.V."/>
        </authorList>
    </citation>
    <scope>NUCLEOTIDE SEQUENCE [LARGE SCALE GENOMIC DNA]</scope>
    <source>
        <strain evidence="7 8">PL171</strain>
    </source>
</reference>
<dbReference type="Gene3D" id="3.40.50.12780">
    <property type="entry name" value="N-terminal domain of ligase-like"/>
    <property type="match status" value="1"/>
</dbReference>
<evidence type="ECO:0000256" key="5">
    <source>
        <dbReference type="ARBA" id="ARBA00036813"/>
    </source>
</evidence>
<evidence type="ECO:0000256" key="3">
    <source>
        <dbReference type="ARBA" id="ARBA00022741"/>
    </source>
</evidence>
<protein>
    <recommendedName>
        <fullName evidence="6">AMP-dependent synthetase/ligase domain-containing protein</fullName>
    </recommendedName>
</protein>
<dbReference type="Pfam" id="PF00501">
    <property type="entry name" value="AMP-binding"/>
    <property type="match status" value="1"/>
</dbReference>
<dbReference type="PANTHER" id="PTHR43272">
    <property type="entry name" value="LONG-CHAIN-FATTY-ACID--COA LIGASE"/>
    <property type="match status" value="1"/>
</dbReference>
<accession>A0A1Y2HT36</accession>
<feature type="domain" description="AMP-dependent synthetase/ligase" evidence="6">
    <location>
        <begin position="106"/>
        <end position="521"/>
    </location>
</feature>
<dbReference type="GO" id="GO:0035336">
    <property type="term" value="P:long-chain fatty-acyl-CoA metabolic process"/>
    <property type="evidence" value="ECO:0007669"/>
    <property type="project" value="TreeGrafter"/>
</dbReference>
<comment type="catalytic activity">
    <reaction evidence="5">
        <text>a long-chain fatty acid + ATP + CoA = a long-chain fatty acyl-CoA + AMP + diphosphate</text>
        <dbReference type="Rhea" id="RHEA:15421"/>
        <dbReference type="ChEBI" id="CHEBI:30616"/>
        <dbReference type="ChEBI" id="CHEBI:33019"/>
        <dbReference type="ChEBI" id="CHEBI:57287"/>
        <dbReference type="ChEBI" id="CHEBI:57560"/>
        <dbReference type="ChEBI" id="CHEBI:83139"/>
        <dbReference type="ChEBI" id="CHEBI:456215"/>
        <dbReference type="EC" id="6.2.1.3"/>
    </reaction>
</comment>
<evidence type="ECO:0000256" key="1">
    <source>
        <dbReference type="ARBA" id="ARBA00006432"/>
    </source>
</evidence>
<gene>
    <name evidence="7" type="ORF">BCR44DRAFT_63250</name>
</gene>
<comment type="similarity">
    <text evidence="1">Belongs to the ATP-dependent AMP-binding enzyme family.</text>
</comment>
<dbReference type="Proteomes" id="UP000193411">
    <property type="component" value="Unassembled WGS sequence"/>
</dbReference>
<proteinExistence type="inferred from homology"/>
<dbReference type="EMBL" id="MCFL01000011">
    <property type="protein sequence ID" value="ORZ37735.1"/>
    <property type="molecule type" value="Genomic_DNA"/>
</dbReference>
<dbReference type="PANTHER" id="PTHR43272:SF83">
    <property type="entry name" value="ACYL-COA SYNTHETASE LONG-CHAIN, ISOFORM J"/>
    <property type="match status" value="1"/>
</dbReference>
<dbReference type="GO" id="GO:0005886">
    <property type="term" value="C:plasma membrane"/>
    <property type="evidence" value="ECO:0007669"/>
    <property type="project" value="TreeGrafter"/>
</dbReference>
<dbReference type="GO" id="GO:0005524">
    <property type="term" value="F:ATP binding"/>
    <property type="evidence" value="ECO:0007669"/>
    <property type="project" value="UniProtKB-KW"/>
</dbReference>